<dbReference type="AlphaFoldDB" id="A0A0L6JU37"/>
<dbReference type="SMART" id="SM00886">
    <property type="entry name" value="Dabb"/>
    <property type="match status" value="1"/>
</dbReference>
<protein>
    <submittedName>
        <fullName evidence="2">Stress responsive alpha-beta barrel domain-containing protein</fullName>
    </submittedName>
</protein>
<proteinExistence type="predicted"/>
<dbReference type="Pfam" id="PF07876">
    <property type="entry name" value="Dabb"/>
    <property type="match status" value="1"/>
</dbReference>
<dbReference type="STRING" id="398512.Bccel_4602"/>
<evidence type="ECO:0000313" key="3">
    <source>
        <dbReference type="Proteomes" id="UP000036923"/>
    </source>
</evidence>
<organism evidence="2 3">
    <name type="scientific">Pseudobacteroides cellulosolvens ATCC 35603 = DSM 2933</name>
    <dbReference type="NCBI Taxonomy" id="398512"/>
    <lineage>
        <taxon>Bacteria</taxon>
        <taxon>Bacillati</taxon>
        <taxon>Bacillota</taxon>
        <taxon>Clostridia</taxon>
        <taxon>Eubacteriales</taxon>
        <taxon>Oscillospiraceae</taxon>
        <taxon>Pseudobacteroides</taxon>
    </lineage>
</organism>
<dbReference type="InterPro" id="IPR011008">
    <property type="entry name" value="Dimeric_a/b-barrel"/>
</dbReference>
<feature type="domain" description="Stress-response A/B barrel" evidence="1">
    <location>
        <begin position="2"/>
        <end position="98"/>
    </location>
</feature>
<dbReference type="PROSITE" id="PS51502">
    <property type="entry name" value="S_R_A_B_BARREL"/>
    <property type="match status" value="1"/>
</dbReference>
<name>A0A0L6JU37_9FIRM</name>
<keyword evidence="3" id="KW-1185">Reference proteome</keyword>
<dbReference type="Gene3D" id="3.30.70.100">
    <property type="match status" value="1"/>
</dbReference>
<dbReference type="EMBL" id="LGTC01000001">
    <property type="protein sequence ID" value="KNY29328.1"/>
    <property type="molecule type" value="Genomic_DNA"/>
</dbReference>
<dbReference type="PANTHER" id="PTHR37832:SF1">
    <property type="entry name" value="STRESS-RESPONSE A_B BARREL DOMAIN-CONTAINING PROTEIN"/>
    <property type="match status" value="1"/>
</dbReference>
<comment type="caution">
    <text evidence="2">The sequence shown here is derived from an EMBL/GenBank/DDBJ whole genome shotgun (WGS) entry which is preliminary data.</text>
</comment>
<gene>
    <name evidence="2" type="ORF">Bccel_4602</name>
</gene>
<dbReference type="PANTHER" id="PTHR37832">
    <property type="entry name" value="BLL2683 PROTEIN"/>
    <property type="match status" value="1"/>
</dbReference>
<evidence type="ECO:0000313" key="2">
    <source>
        <dbReference type="EMBL" id="KNY29328.1"/>
    </source>
</evidence>
<sequence>MIKHIVMWRLKETAHGSSKQENAIKIKGMLEDLRGKIPGMINIEVGIDFSLTDSSSDVVLYSEFATRADLENYQAHPEHKAVMPFILEARIERRVVDYEI</sequence>
<dbReference type="eggNOG" id="COG4627">
    <property type="taxonomic scope" value="Bacteria"/>
</dbReference>
<reference evidence="3" key="1">
    <citation type="submission" date="2015-07" db="EMBL/GenBank/DDBJ databases">
        <title>Near-Complete Genome Sequence of the Cellulolytic Bacterium Bacteroides (Pseudobacteroides) cellulosolvens ATCC 35603.</title>
        <authorList>
            <person name="Dassa B."/>
            <person name="Utturkar S.M."/>
            <person name="Klingeman D.M."/>
            <person name="Hurt R.A."/>
            <person name="Keller M."/>
            <person name="Xu J."/>
            <person name="Reddy Y.H.K."/>
            <person name="Borovok I."/>
            <person name="Grinberg I.R."/>
            <person name="Lamed R."/>
            <person name="Zhivin O."/>
            <person name="Bayer E.A."/>
            <person name="Brown S.D."/>
        </authorList>
    </citation>
    <scope>NUCLEOTIDE SEQUENCE [LARGE SCALE GENOMIC DNA]</scope>
    <source>
        <strain evidence="3">DSM 2933</strain>
    </source>
</reference>
<evidence type="ECO:0000259" key="1">
    <source>
        <dbReference type="PROSITE" id="PS51502"/>
    </source>
</evidence>
<accession>A0A0L6JU37</accession>
<dbReference type="OrthoDB" id="9808130at2"/>
<dbReference type="RefSeq" id="WP_036935736.1">
    <property type="nucleotide sequence ID" value="NZ_JQKC01000001.1"/>
</dbReference>
<dbReference type="InterPro" id="IPR013097">
    <property type="entry name" value="Dabb"/>
</dbReference>
<dbReference type="SUPFAM" id="SSF54909">
    <property type="entry name" value="Dimeric alpha+beta barrel"/>
    <property type="match status" value="1"/>
</dbReference>
<dbReference type="Proteomes" id="UP000036923">
    <property type="component" value="Unassembled WGS sequence"/>
</dbReference>